<reference evidence="1 2" key="1">
    <citation type="submission" date="2021-01" db="EMBL/GenBank/DDBJ databases">
        <title>Whole genome shotgun sequence of Planotetraspora mira NBRC 15435.</title>
        <authorList>
            <person name="Komaki H."/>
            <person name="Tamura T."/>
        </authorList>
    </citation>
    <scope>NUCLEOTIDE SEQUENCE [LARGE SCALE GENOMIC DNA]</scope>
    <source>
        <strain evidence="1 2">NBRC 15435</strain>
    </source>
</reference>
<sequence>MSALGATSGDLLKRRLAGLRDNLRDNRYGWPLLNGSGLGWLGRHRVRTGVN</sequence>
<dbReference type="Proteomes" id="UP000650628">
    <property type="component" value="Unassembled WGS sequence"/>
</dbReference>
<proteinExistence type="predicted"/>
<name>A0A8J3TJX2_9ACTN</name>
<dbReference type="AlphaFoldDB" id="A0A8J3TJX2"/>
<dbReference type="EMBL" id="BOOO01000002">
    <property type="protein sequence ID" value="GII27061.1"/>
    <property type="molecule type" value="Genomic_DNA"/>
</dbReference>
<comment type="caution">
    <text evidence="1">The sequence shown here is derived from an EMBL/GenBank/DDBJ whole genome shotgun (WGS) entry which is preliminary data.</text>
</comment>
<organism evidence="1 2">
    <name type="scientific">Planotetraspora mira</name>
    <dbReference type="NCBI Taxonomy" id="58121"/>
    <lineage>
        <taxon>Bacteria</taxon>
        <taxon>Bacillati</taxon>
        <taxon>Actinomycetota</taxon>
        <taxon>Actinomycetes</taxon>
        <taxon>Streptosporangiales</taxon>
        <taxon>Streptosporangiaceae</taxon>
        <taxon>Planotetraspora</taxon>
    </lineage>
</organism>
<gene>
    <name evidence="1" type="ORF">Pmi06nite_05030</name>
</gene>
<keyword evidence="2" id="KW-1185">Reference proteome</keyword>
<protein>
    <submittedName>
        <fullName evidence="1">Uncharacterized protein</fullName>
    </submittedName>
</protein>
<evidence type="ECO:0000313" key="1">
    <source>
        <dbReference type="EMBL" id="GII27061.1"/>
    </source>
</evidence>
<accession>A0A8J3TJX2</accession>
<evidence type="ECO:0000313" key="2">
    <source>
        <dbReference type="Proteomes" id="UP000650628"/>
    </source>
</evidence>